<dbReference type="InterPro" id="IPR009683">
    <property type="entry name" value="Extensin-like_C"/>
</dbReference>
<evidence type="ECO:0000259" key="1">
    <source>
        <dbReference type="Pfam" id="PF06904"/>
    </source>
</evidence>
<evidence type="ECO:0000313" key="3">
    <source>
        <dbReference type="Proteomes" id="UP000318212"/>
    </source>
</evidence>
<comment type="caution">
    <text evidence="2">The sequence shown here is derived from an EMBL/GenBank/DDBJ whole genome shotgun (WGS) entry which is preliminary data.</text>
</comment>
<sequence length="240" mass="26105">MSRSPSPASRLAWLLLLLLVFLAWSLGSGRLHVPDDWNPWAPLDVRATPNALTGWKLQRAGAQPAACREALSRSRLSWTPLPDRTTGDGCGFRNAVRIEGGRVDPGRAFPLSCRAALSLAMWEEHVLQPAARRWTGQPVVALEHLGSYACRNLYGRAEGRRSRHATADALDLAAVVLADGRRISVLEHGAPDAPAGEEARLLQDLHGGACRYFDAVLGPGYNAAHADHFHFDRGGARLCR</sequence>
<dbReference type="Pfam" id="PF06904">
    <property type="entry name" value="Extensin-like_C"/>
    <property type="match status" value="1"/>
</dbReference>
<feature type="domain" description="Extensin-like C-terminal" evidence="1">
    <location>
        <begin position="66"/>
        <end position="240"/>
    </location>
</feature>
<dbReference type="Proteomes" id="UP000318212">
    <property type="component" value="Unassembled WGS sequence"/>
</dbReference>
<proteinExistence type="predicted"/>
<name>A0A508ARH9_9GAMM</name>
<evidence type="ECO:0000313" key="2">
    <source>
        <dbReference type="EMBL" id="TQD49725.1"/>
    </source>
</evidence>
<reference evidence="2 3" key="1">
    <citation type="submission" date="2019-06" db="EMBL/GenBank/DDBJ databases">
        <title>Lysobacter alkalisoli sp. nov. isolated from saline soil.</title>
        <authorList>
            <person name="Sun J.-Q."/>
            <person name="Xu L."/>
        </authorList>
    </citation>
    <scope>NUCLEOTIDE SEQUENCE [LARGE SCALE GENOMIC DNA]</scope>
    <source>
        <strain evidence="2 3">JCM 31130</strain>
    </source>
</reference>
<organism evidence="2 3">
    <name type="scientific">Marilutibacter aestuarii</name>
    <dbReference type="NCBI Taxonomy" id="1706195"/>
    <lineage>
        <taxon>Bacteria</taxon>
        <taxon>Pseudomonadati</taxon>
        <taxon>Pseudomonadota</taxon>
        <taxon>Gammaproteobacteria</taxon>
        <taxon>Lysobacterales</taxon>
        <taxon>Lysobacteraceae</taxon>
        <taxon>Marilutibacter</taxon>
    </lineage>
</organism>
<accession>A0A508ARH9</accession>
<protein>
    <submittedName>
        <fullName evidence="2">Extensin family protein</fullName>
    </submittedName>
</protein>
<dbReference type="OrthoDB" id="9809788at2"/>
<dbReference type="AlphaFoldDB" id="A0A508ARH9"/>
<gene>
    <name evidence="2" type="ORF">FKV25_04085</name>
</gene>
<keyword evidence="3" id="KW-1185">Reference proteome</keyword>
<dbReference type="EMBL" id="VICE01000040">
    <property type="protein sequence ID" value="TQD49725.1"/>
    <property type="molecule type" value="Genomic_DNA"/>
</dbReference>